<protein>
    <submittedName>
        <fullName evidence="2">Uncharacterized protein</fullName>
    </submittedName>
</protein>
<comment type="caution">
    <text evidence="2">The sequence shown here is derived from an EMBL/GenBank/DDBJ whole genome shotgun (WGS) entry which is preliminary data.</text>
</comment>
<name>A0AAD4BAE6_BOLED</name>
<feature type="transmembrane region" description="Helical" evidence="1">
    <location>
        <begin position="56"/>
        <end position="74"/>
    </location>
</feature>
<gene>
    <name evidence="3" type="ORF">L210DRAFT_3400018</name>
    <name evidence="2" type="ORF">L210DRAFT_3434009</name>
</gene>
<dbReference type="EMBL" id="WHUW01000011">
    <property type="protein sequence ID" value="KAF8440793.1"/>
    <property type="molecule type" value="Genomic_DNA"/>
</dbReference>
<dbReference type="AlphaFoldDB" id="A0AAD4BAE6"/>
<dbReference type="EMBL" id="WHUW01000441">
    <property type="protein sequence ID" value="KAF8414729.1"/>
    <property type="molecule type" value="Genomic_DNA"/>
</dbReference>
<feature type="non-terminal residue" evidence="2">
    <location>
        <position position="84"/>
    </location>
</feature>
<evidence type="ECO:0000313" key="4">
    <source>
        <dbReference type="Proteomes" id="UP001194468"/>
    </source>
</evidence>
<evidence type="ECO:0000256" key="1">
    <source>
        <dbReference type="SAM" id="Phobius"/>
    </source>
</evidence>
<keyword evidence="1" id="KW-1133">Transmembrane helix</keyword>
<reference evidence="2" key="1">
    <citation type="submission" date="2019-10" db="EMBL/GenBank/DDBJ databases">
        <authorList>
            <consortium name="DOE Joint Genome Institute"/>
            <person name="Kuo A."/>
            <person name="Miyauchi S."/>
            <person name="Kiss E."/>
            <person name="Drula E."/>
            <person name="Kohler A."/>
            <person name="Sanchez-Garcia M."/>
            <person name="Andreopoulos B."/>
            <person name="Barry K.W."/>
            <person name="Bonito G."/>
            <person name="Buee M."/>
            <person name="Carver A."/>
            <person name="Chen C."/>
            <person name="Cichocki N."/>
            <person name="Clum A."/>
            <person name="Culley D."/>
            <person name="Crous P.W."/>
            <person name="Fauchery L."/>
            <person name="Girlanda M."/>
            <person name="Hayes R."/>
            <person name="Keri Z."/>
            <person name="LaButti K."/>
            <person name="Lipzen A."/>
            <person name="Lombard V."/>
            <person name="Magnuson J."/>
            <person name="Maillard F."/>
            <person name="Morin E."/>
            <person name="Murat C."/>
            <person name="Nolan M."/>
            <person name="Ohm R."/>
            <person name="Pangilinan J."/>
            <person name="Pereira M."/>
            <person name="Perotto S."/>
            <person name="Peter M."/>
            <person name="Riley R."/>
            <person name="Sitrit Y."/>
            <person name="Stielow B."/>
            <person name="Szollosi G."/>
            <person name="Zifcakova L."/>
            <person name="Stursova M."/>
            <person name="Spatafora J.W."/>
            <person name="Tedersoo L."/>
            <person name="Vaario L.-M."/>
            <person name="Yamada A."/>
            <person name="Yan M."/>
            <person name="Wang P."/>
            <person name="Xu J."/>
            <person name="Bruns T."/>
            <person name="Baldrian P."/>
            <person name="Vilgalys R."/>
            <person name="Henrissat B."/>
            <person name="Grigoriev I.V."/>
            <person name="Hibbett D."/>
            <person name="Nagy L.G."/>
            <person name="Martin F.M."/>
        </authorList>
    </citation>
    <scope>NUCLEOTIDE SEQUENCE</scope>
    <source>
        <strain evidence="2">BED1</strain>
    </source>
</reference>
<evidence type="ECO:0000313" key="2">
    <source>
        <dbReference type="EMBL" id="KAF8414729.1"/>
    </source>
</evidence>
<evidence type="ECO:0000313" key="3">
    <source>
        <dbReference type="EMBL" id="KAF8440793.1"/>
    </source>
</evidence>
<reference evidence="2" key="2">
    <citation type="journal article" date="2020" name="Nat. Commun.">
        <title>Large-scale genome sequencing of mycorrhizal fungi provides insights into the early evolution of symbiotic traits.</title>
        <authorList>
            <person name="Miyauchi S."/>
            <person name="Kiss E."/>
            <person name="Kuo A."/>
            <person name="Drula E."/>
            <person name="Kohler A."/>
            <person name="Sanchez-Garcia M."/>
            <person name="Morin E."/>
            <person name="Andreopoulos B."/>
            <person name="Barry K.W."/>
            <person name="Bonito G."/>
            <person name="Buee M."/>
            <person name="Carver A."/>
            <person name="Chen C."/>
            <person name="Cichocki N."/>
            <person name="Clum A."/>
            <person name="Culley D."/>
            <person name="Crous P.W."/>
            <person name="Fauchery L."/>
            <person name="Girlanda M."/>
            <person name="Hayes R.D."/>
            <person name="Keri Z."/>
            <person name="LaButti K."/>
            <person name="Lipzen A."/>
            <person name="Lombard V."/>
            <person name="Magnuson J."/>
            <person name="Maillard F."/>
            <person name="Murat C."/>
            <person name="Nolan M."/>
            <person name="Ohm R.A."/>
            <person name="Pangilinan J."/>
            <person name="Pereira M.F."/>
            <person name="Perotto S."/>
            <person name="Peter M."/>
            <person name="Pfister S."/>
            <person name="Riley R."/>
            <person name="Sitrit Y."/>
            <person name="Stielow J.B."/>
            <person name="Szollosi G."/>
            <person name="Zifcakova L."/>
            <person name="Stursova M."/>
            <person name="Spatafora J.W."/>
            <person name="Tedersoo L."/>
            <person name="Vaario L.M."/>
            <person name="Yamada A."/>
            <person name="Yan M."/>
            <person name="Wang P."/>
            <person name="Xu J."/>
            <person name="Bruns T."/>
            <person name="Baldrian P."/>
            <person name="Vilgalys R."/>
            <person name="Dunand C."/>
            <person name="Henrissat B."/>
            <person name="Grigoriev I.V."/>
            <person name="Hibbett D."/>
            <person name="Nagy L.G."/>
            <person name="Martin F.M."/>
        </authorList>
    </citation>
    <scope>NUCLEOTIDE SEQUENCE</scope>
    <source>
        <strain evidence="2">BED1</strain>
    </source>
</reference>
<dbReference type="Proteomes" id="UP001194468">
    <property type="component" value="Unassembled WGS sequence"/>
</dbReference>
<accession>A0AAD4BAE6</accession>
<keyword evidence="1" id="KW-0472">Membrane</keyword>
<organism evidence="2 4">
    <name type="scientific">Boletus edulis BED1</name>
    <dbReference type="NCBI Taxonomy" id="1328754"/>
    <lineage>
        <taxon>Eukaryota</taxon>
        <taxon>Fungi</taxon>
        <taxon>Dikarya</taxon>
        <taxon>Basidiomycota</taxon>
        <taxon>Agaricomycotina</taxon>
        <taxon>Agaricomycetes</taxon>
        <taxon>Agaricomycetidae</taxon>
        <taxon>Boletales</taxon>
        <taxon>Boletineae</taxon>
        <taxon>Boletaceae</taxon>
        <taxon>Boletoideae</taxon>
        <taxon>Boletus</taxon>
    </lineage>
</organism>
<proteinExistence type="predicted"/>
<keyword evidence="1" id="KW-0812">Transmembrane</keyword>
<keyword evidence="4" id="KW-1185">Reference proteome</keyword>
<sequence length="84" mass="9449">QVEPSAFASGAIVGALLKEIEHLYARRFERGDRKKARDHLRVGLLSRTHTLSTFRFGLWLGLAIPAIVAGFNLCRNLFQDRTVV</sequence>